<feature type="compositionally biased region" description="Basic and acidic residues" evidence="1">
    <location>
        <begin position="658"/>
        <end position="677"/>
    </location>
</feature>
<dbReference type="OrthoDB" id="10598648at2759"/>
<protein>
    <recommendedName>
        <fullName evidence="4">DUF629 domain-containing protein</fullName>
    </recommendedName>
</protein>
<dbReference type="AlphaFoldDB" id="A0A5J9UUT8"/>
<feature type="non-terminal residue" evidence="2">
    <location>
        <position position="1"/>
    </location>
</feature>
<dbReference type="EMBL" id="RWGY01000011">
    <property type="protein sequence ID" value="TVU27659.1"/>
    <property type="molecule type" value="Genomic_DNA"/>
</dbReference>
<dbReference type="Gramene" id="TVU27659">
    <property type="protein sequence ID" value="TVU27659"/>
    <property type="gene ID" value="EJB05_19155"/>
</dbReference>
<accession>A0A5J9UUT8</accession>
<comment type="caution">
    <text evidence="2">The sequence shown here is derived from an EMBL/GenBank/DDBJ whole genome shotgun (WGS) entry which is preliminary data.</text>
</comment>
<organism evidence="2 3">
    <name type="scientific">Eragrostis curvula</name>
    <name type="common">weeping love grass</name>
    <dbReference type="NCBI Taxonomy" id="38414"/>
    <lineage>
        <taxon>Eukaryota</taxon>
        <taxon>Viridiplantae</taxon>
        <taxon>Streptophyta</taxon>
        <taxon>Embryophyta</taxon>
        <taxon>Tracheophyta</taxon>
        <taxon>Spermatophyta</taxon>
        <taxon>Magnoliopsida</taxon>
        <taxon>Liliopsida</taxon>
        <taxon>Poales</taxon>
        <taxon>Poaceae</taxon>
        <taxon>PACMAD clade</taxon>
        <taxon>Chloridoideae</taxon>
        <taxon>Eragrostideae</taxon>
        <taxon>Eragrostidinae</taxon>
        <taxon>Eragrostis</taxon>
    </lineage>
</organism>
<keyword evidence="3" id="KW-1185">Reference proteome</keyword>
<dbReference type="Proteomes" id="UP000324897">
    <property type="component" value="Chromosome 1"/>
</dbReference>
<dbReference type="PANTHER" id="PTHR34465">
    <property type="entry name" value="CARBOXYL-TERMINAL HYDROLASE-LIKE PROTEIN, PUTATIVE (DUF627 AND DUF629)-RELATED"/>
    <property type="match status" value="1"/>
</dbReference>
<evidence type="ECO:0000256" key="1">
    <source>
        <dbReference type="SAM" id="MobiDB-lite"/>
    </source>
</evidence>
<sequence>MADSDVVRAVLVLDEGGKHKEALKLADDLALNNPKSAVFHNLRGLLLRDAAARAGDGDLRIALCEAAREAYSTSASLAPKRFAEFLPSTGSIHFVLHTHERFSADDDDSGMFDSYTMVAQALDNIQERVETEVIYKFMDGLSELNHSEAKHALHRAKILSQCYPFSVRARLLHAHLYLQDGLLSKSIDKTEVLKHTLEIVKDLDGAKPSLVSAFVRANLLSELDDPTAIDVCLDTISMRLVDDPRQQAIPQIHSFAGGDKEDILIAVKSQLYELQKQIIKDAHDFWTHMDMEGKNKLMAVKVDTLANFACEMKEASSKLCLGAELWYKLRSILDIQMLGDEPSLDGYANEITYSQDTDGNDIFCLPSIDAMLNSMVQRIPSMVLDESAEAHNILQDIGDGLDNLPEEPQGTEYQMCCDNIRKSWAQLLHSCFDDHRECLKQAAKRFQWIELNKCMADINSNRVINVESGSVNVNELVQEFNAQFHWGSPWAAKGYEHNSFLMKIRDANRIAELTKASIVLESSKSVVRVSKRNCAVAPMGKLYTVWVSVIGVPDERKGYEGFCEIGSMIGSFVAVDTEALDEFNEVKLKVNVIDPSKIPDRKKYAVGTNVYPLTFRLQSIVENGWDQSDRIKLSMKMPNDESGCTEQVESSKATSISDDSKKSVEDAASKVKGKKSEGPSSSRTHKIRPSILNMESGLHRSMGNRPVSKPSDVEHCIAGKLVSDEELCRYALYCKAFEKCQDGFTICHICCMEGVCEVAIQIKKVSALLAWFHAIRLSESDTKFDRW</sequence>
<feature type="compositionally biased region" description="Polar residues" evidence="1">
    <location>
        <begin position="642"/>
        <end position="657"/>
    </location>
</feature>
<proteinExistence type="predicted"/>
<evidence type="ECO:0000313" key="3">
    <source>
        <dbReference type="Proteomes" id="UP000324897"/>
    </source>
</evidence>
<gene>
    <name evidence="2" type="ORF">EJB05_19155</name>
</gene>
<reference evidence="2 3" key="1">
    <citation type="journal article" date="2019" name="Sci. Rep.">
        <title>A high-quality genome of Eragrostis curvula grass provides insights into Poaceae evolution and supports new strategies to enhance forage quality.</title>
        <authorList>
            <person name="Carballo J."/>
            <person name="Santos B.A.C.M."/>
            <person name="Zappacosta D."/>
            <person name="Garbus I."/>
            <person name="Selva J.P."/>
            <person name="Gallo C.A."/>
            <person name="Diaz A."/>
            <person name="Albertini E."/>
            <person name="Caccamo M."/>
            <person name="Echenique V."/>
        </authorList>
    </citation>
    <scope>NUCLEOTIDE SEQUENCE [LARGE SCALE GENOMIC DNA]</scope>
    <source>
        <strain evidence="3">cv. Victoria</strain>
        <tissue evidence="2">Leaf</tissue>
    </source>
</reference>
<evidence type="ECO:0008006" key="4">
    <source>
        <dbReference type="Google" id="ProtNLM"/>
    </source>
</evidence>
<dbReference type="PANTHER" id="PTHR34465:SF6">
    <property type="entry name" value="OS11G0599000 PROTEIN"/>
    <property type="match status" value="1"/>
</dbReference>
<evidence type="ECO:0000313" key="2">
    <source>
        <dbReference type="EMBL" id="TVU27659.1"/>
    </source>
</evidence>
<feature type="region of interest" description="Disordered" evidence="1">
    <location>
        <begin position="636"/>
        <end position="688"/>
    </location>
</feature>
<name>A0A5J9UUT8_9POAL</name>